<evidence type="ECO:0000256" key="3">
    <source>
        <dbReference type="RuleBase" id="RU000551"/>
    </source>
</evidence>
<keyword evidence="3" id="KW-0963">Cytoplasm</keyword>
<dbReference type="Pfam" id="PF10584">
    <property type="entry name" value="Proteasome_A_N"/>
    <property type="match status" value="1"/>
</dbReference>
<evidence type="ECO:0000256" key="1">
    <source>
        <dbReference type="ARBA" id="ARBA00022942"/>
    </source>
</evidence>
<evidence type="ECO:0000259" key="4">
    <source>
        <dbReference type="PROSITE" id="PS00388"/>
    </source>
</evidence>
<evidence type="ECO:0000256" key="2">
    <source>
        <dbReference type="PROSITE-ProRule" id="PRU00808"/>
    </source>
</evidence>
<reference evidence="5 6" key="1">
    <citation type="journal article" date="2022" name="bioRxiv">
        <title>Genomics of Preaxostyla Flagellates Illuminates Evolutionary Transitions and the Path Towards Mitochondrial Loss.</title>
        <authorList>
            <person name="Novak L.V.F."/>
            <person name="Treitli S.C."/>
            <person name="Pyrih J."/>
            <person name="Halakuc P."/>
            <person name="Pipaliya S.V."/>
            <person name="Vacek V."/>
            <person name="Brzon O."/>
            <person name="Soukal P."/>
            <person name="Eme L."/>
            <person name="Dacks J.B."/>
            <person name="Karnkowska A."/>
            <person name="Elias M."/>
            <person name="Hampl V."/>
        </authorList>
    </citation>
    <scope>NUCLEOTIDE SEQUENCE [LARGE SCALE GENOMIC DNA]</scope>
    <source>
        <strain evidence="5">NAU3</strain>
        <tissue evidence="5">Gut</tissue>
    </source>
</reference>
<dbReference type="InterPro" id="IPR029055">
    <property type="entry name" value="Ntn_hydrolases_N"/>
</dbReference>
<keyword evidence="1 2" id="KW-0647">Proteasome</keyword>
<evidence type="ECO:0000313" key="5">
    <source>
        <dbReference type="EMBL" id="KAK2957456.1"/>
    </source>
</evidence>
<dbReference type="InterPro" id="IPR000426">
    <property type="entry name" value="Proteasome_asu_N"/>
</dbReference>
<protein>
    <recommendedName>
        <fullName evidence="3">Proteasome subunit alpha type</fullName>
    </recommendedName>
</protein>
<dbReference type="InterPro" id="IPR001353">
    <property type="entry name" value="Proteasome_sua/b"/>
</dbReference>
<dbReference type="GO" id="GO:0000502">
    <property type="term" value="C:proteasome complex"/>
    <property type="evidence" value="ECO:0007669"/>
    <property type="project" value="UniProtKB-KW"/>
</dbReference>
<dbReference type="Proteomes" id="UP001281761">
    <property type="component" value="Unassembled WGS sequence"/>
</dbReference>
<keyword evidence="3" id="KW-0539">Nucleus</keyword>
<comment type="subunit">
    <text evidence="3">The 26S proteasome consists of a 20S proteasome core and two 19S regulatory subunits.</text>
</comment>
<name>A0ABQ9Y140_9EUKA</name>
<dbReference type="PROSITE" id="PS00388">
    <property type="entry name" value="PROTEASOME_ALPHA_1"/>
    <property type="match status" value="1"/>
</dbReference>
<proteinExistence type="inferred from homology"/>
<feature type="domain" description="Proteasome alpha-type subunits" evidence="4">
    <location>
        <begin position="5"/>
        <end position="27"/>
    </location>
</feature>
<sequence length="269" mass="29981">MTGAYDHLITIFSPEGKLYQVEYAHKAIRSENLTSIAIRGKDCVVAVSEKKVPDRLIEPDTVKHIFTITPHIACLCTGIQGDSRMLVYKAREKAAKYRFKNGVEIPVSYLANLMAGETQFFTQYAYGRGYGTCLIFFSVDDEEGPQVHKVDPSGYTAGYYAATAGTKEVETMAFLEKTLKLPERGRNNSVKDSLRLCLQAMQGAISRELQGTDLEVCIATRDDTCEDGFGKLQFMSAQDIDNELTEMVESGGLTEYLASRQEMDREDTN</sequence>
<dbReference type="Pfam" id="PF00227">
    <property type="entry name" value="Proteasome"/>
    <property type="match status" value="1"/>
</dbReference>
<comment type="subcellular location">
    <subcellularLocation>
        <location evidence="3">Cytoplasm</location>
    </subcellularLocation>
    <subcellularLocation>
        <location evidence="3">Nucleus</location>
    </subcellularLocation>
</comment>
<dbReference type="InterPro" id="IPR050115">
    <property type="entry name" value="Proteasome_alpha"/>
</dbReference>
<dbReference type="SMART" id="SM00948">
    <property type="entry name" value="Proteasome_A_N"/>
    <property type="match status" value="1"/>
</dbReference>
<organism evidence="5 6">
    <name type="scientific">Blattamonas nauphoetae</name>
    <dbReference type="NCBI Taxonomy" id="2049346"/>
    <lineage>
        <taxon>Eukaryota</taxon>
        <taxon>Metamonada</taxon>
        <taxon>Preaxostyla</taxon>
        <taxon>Oxymonadida</taxon>
        <taxon>Blattamonas</taxon>
    </lineage>
</organism>
<gene>
    <name evidence="5" type="ORF">BLNAU_7613</name>
</gene>
<comment type="caution">
    <text evidence="5">The sequence shown here is derived from an EMBL/GenBank/DDBJ whole genome shotgun (WGS) entry which is preliminary data.</text>
</comment>
<dbReference type="EMBL" id="JARBJD010000046">
    <property type="protein sequence ID" value="KAK2957456.1"/>
    <property type="molecule type" value="Genomic_DNA"/>
</dbReference>
<accession>A0ABQ9Y140</accession>
<comment type="similarity">
    <text evidence="2 3">Belongs to the peptidase T1A family.</text>
</comment>
<dbReference type="PROSITE" id="PS51475">
    <property type="entry name" value="PROTEASOME_ALPHA_2"/>
    <property type="match status" value="1"/>
</dbReference>
<dbReference type="InterPro" id="IPR023332">
    <property type="entry name" value="Proteasome_alpha-type"/>
</dbReference>
<dbReference type="Gene3D" id="3.60.20.10">
    <property type="entry name" value="Glutamine Phosphoribosylpyrophosphate, subunit 1, domain 1"/>
    <property type="match status" value="1"/>
</dbReference>
<dbReference type="SUPFAM" id="SSF56235">
    <property type="entry name" value="N-terminal nucleophile aminohydrolases (Ntn hydrolases)"/>
    <property type="match status" value="1"/>
</dbReference>
<keyword evidence="6" id="KW-1185">Reference proteome</keyword>
<dbReference type="PANTHER" id="PTHR11599">
    <property type="entry name" value="PROTEASOME SUBUNIT ALPHA/BETA"/>
    <property type="match status" value="1"/>
</dbReference>
<evidence type="ECO:0000313" key="6">
    <source>
        <dbReference type="Proteomes" id="UP001281761"/>
    </source>
</evidence>